<keyword evidence="1" id="KW-0812">Transmembrane</keyword>
<keyword evidence="1" id="KW-1133">Transmembrane helix</keyword>
<reference evidence="2" key="1">
    <citation type="journal article" date="2021" name="Front. Plant Sci.">
        <title>Chromosome-Scale Genome Assembly for Chinese Sour Jujube and Insights Into Its Genome Evolution and Domestication Signature.</title>
        <authorList>
            <person name="Shen L.-Y."/>
            <person name="Luo H."/>
            <person name="Wang X.-L."/>
            <person name="Wang X.-M."/>
            <person name="Qiu X.-J."/>
            <person name="Liu H."/>
            <person name="Zhou S.-S."/>
            <person name="Jia K.-H."/>
            <person name="Nie S."/>
            <person name="Bao Y.-T."/>
            <person name="Zhang R.-G."/>
            <person name="Yun Q.-Z."/>
            <person name="Chai Y.-H."/>
            <person name="Lu J.-Y."/>
            <person name="Li Y."/>
            <person name="Zhao S.-W."/>
            <person name="Mao J.-F."/>
            <person name="Jia S.-G."/>
            <person name="Mao Y.-M."/>
        </authorList>
    </citation>
    <scope>NUCLEOTIDE SEQUENCE</scope>
    <source>
        <strain evidence="2">AT0</strain>
        <tissue evidence="2">Leaf</tissue>
    </source>
</reference>
<gene>
    <name evidence="2" type="ORF">FEM48_Zijuj07G0152600</name>
</gene>
<accession>A0A978V5D7</accession>
<protein>
    <recommendedName>
        <fullName evidence="4">Transmembrane protein</fullName>
    </recommendedName>
</protein>
<dbReference type="EMBL" id="JAEACU010000007">
    <property type="protein sequence ID" value="KAH7522570.1"/>
    <property type="molecule type" value="Genomic_DNA"/>
</dbReference>
<dbReference type="AlphaFoldDB" id="A0A978V5D7"/>
<dbReference type="PANTHER" id="PTHR33919">
    <property type="entry name" value="OS09G0127700 PROTEIN"/>
    <property type="match status" value="1"/>
</dbReference>
<proteinExistence type="predicted"/>
<sequence length="199" mass="22416">MELKTASLRVIRCFSQLATLFCYSASGEKSLALFTLADLLGQGISNHWKWVANGFRQYVTATPPKMKSYAPTADFGQFHRQQQQRKPPMKGDFVPVYVAIGMIALSVTLGLHTAKQQLMNSPTVYVRKKRRETLPEVVEPEHVLEQADRFVKKSFFRKVAHIQDPNHDHVLSDPTRGDAFAHRPRAETLKSVGVDPVGI</sequence>
<name>A0A978V5D7_ZIZJJ</name>
<evidence type="ECO:0000313" key="3">
    <source>
        <dbReference type="Proteomes" id="UP000813462"/>
    </source>
</evidence>
<dbReference type="PANTHER" id="PTHR33919:SF11">
    <property type="entry name" value="EXPRESSED PROTEIN"/>
    <property type="match status" value="1"/>
</dbReference>
<evidence type="ECO:0000256" key="1">
    <source>
        <dbReference type="SAM" id="Phobius"/>
    </source>
</evidence>
<evidence type="ECO:0008006" key="4">
    <source>
        <dbReference type="Google" id="ProtNLM"/>
    </source>
</evidence>
<keyword evidence="1" id="KW-0472">Membrane</keyword>
<feature type="transmembrane region" description="Helical" evidence="1">
    <location>
        <begin position="93"/>
        <end position="111"/>
    </location>
</feature>
<dbReference type="Proteomes" id="UP000813462">
    <property type="component" value="Unassembled WGS sequence"/>
</dbReference>
<organism evidence="2 3">
    <name type="scientific">Ziziphus jujuba var. spinosa</name>
    <dbReference type="NCBI Taxonomy" id="714518"/>
    <lineage>
        <taxon>Eukaryota</taxon>
        <taxon>Viridiplantae</taxon>
        <taxon>Streptophyta</taxon>
        <taxon>Embryophyta</taxon>
        <taxon>Tracheophyta</taxon>
        <taxon>Spermatophyta</taxon>
        <taxon>Magnoliopsida</taxon>
        <taxon>eudicotyledons</taxon>
        <taxon>Gunneridae</taxon>
        <taxon>Pentapetalae</taxon>
        <taxon>rosids</taxon>
        <taxon>fabids</taxon>
        <taxon>Rosales</taxon>
        <taxon>Rhamnaceae</taxon>
        <taxon>Paliureae</taxon>
        <taxon>Ziziphus</taxon>
    </lineage>
</organism>
<comment type="caution">
    <text evidence="2">The sequence shown here is derived from an EMBL/GenBank/DDBJ whole genome shotgun (WGS) entry which is preliminary data.</text>
</comment>
<evidence type="ECO:0000313" key="2">
    <source>
        <dbReference type="EMBL" id="KAH7522570.1"/>
    </source>
</evidence>